<dbReference type="EMBL" id="CAUOFW020001091">
    <property type="protein sequence ID" value="CAK9141024.1"/>
    <property type="molecule type" value="Genomic_DNA"/>
</dbReference>
<reference evidence="1 2" key="1">
    <citation type="submission" date="2024-02" db="EMBL/GenBank/DDBJ databases">
        <authorList>
            <person name="Vignale AGUSTIN F."/>
            <person name="Sosa J E."/>
            <person name="Modenutti C."/>
        </authorList>
    </citation>
    <scope>NUCLEOTIDE SEQUENCE [LARGE SCALE GENOMIC DNA]</scope>
</reference>
<accession>A0ABC8RDD8</accession>
<evidence type="ECO:0000313" key="1">
    <source>
        <dbReference type="EMBL" id="CAK9141024.1"/>
    </source>
</evidence>
<gene>
    <name evidence="1" type="ORF">ILEXP_LOCUS8542</name>
</gene>
<proteinExistence type="predicted"/>
<protein>
    <submittedName>
        <fullName evidence="1">Uncharacterized protein</fullName>
    </submittedName>
</protein>
<comment type="caution">
    <text evidence="1">The sequence shown here is derived from an EMBL/GenBank/DDBJ whole genome shotgun (WGS) entry which is preliminary data.</text>
</comment>
<sequence length="102" mass="11880">MIRYSSSTHMRGVSLVVEREVDGMYDCLESASLSSTGTFRKIWSISLEFSPISTRFSFNISNCSFKFISNPERVIQHRTKISSNYFPFVKRCLDSRNQFRCE</sequence>
<organism evidence="1 2">
    <name type="scientific">Ilex paraguariensis</name>
    <name type="common">yerba mate</name>
    <dbReference type="NCBI Taxonomy" id="185542"/>
    <lineage>
        <taxon>Eukaryota</taxon>
        <taxon>Viridiplantae</taxon>
        <taxon>Streptophyta</taxon>
        <taxon>Embryophyta</taxon>
        <taxon>Tracheophyta</taxon>
        <taxon>Spermatophyta</taxon>
        <taxon>Magnoliopsida</taxon>
        <taxon>eudicotyledons</taxon>
        <taxon>Gunneridae</taxon>
        <taxon>Pentapetalae</taxon>
        <taxon>asterids</taxon>
        <taxon>campanulids</taxon>
        <taxon>Aquifoliales</taxon>
        <taxon>Aquifoliaceae</taxon>
        <taxon>Ilex</taxon>
    </lineage>
</organism>
<dbReference type="AlphaFoldDB" id="A0ABC8RDD8"/>
<name>A0ABC8RDD8_9AQUA</name>
<keyword evidence="2" id="KW-1185">Reference proteome</keyword>
<evidence type="ECO:0000313" key="2">
    <source>
        <dbReference type="Proteomes" id="UP001642360"/>
    </source>
</evidence>
<dbReference type="Proteomes" id="UP001642360">
    <property type="component" value="Unassembled WGS sequence"/>
</dbReference>